<evidence type="ECO:0000256" key="6">
    <source>
        <dbReference type="ARBA" id="ARBA00022525"/>
    </source>
</evidence>
<dbReference type="GO" id="GO:0022611">
    <property type="term" value="P:dormancy process"/>
    <property type="evidence" value="ECO:0007669"/>
    <property type="project" value="UniProtKB-ARBA"/>
</dbReference>
<keyword evidence="19" id="KW-0804">Transcription</keyword>
<evidence type="ECO:0000256" key="7">
    <source>
        <dbReference type="ARBA" id="ARBA00022536"/>
    </source>
</evidence>
<gene>
    <name evidence="28" type="ORF">OESDEN_13408</name>
</gene>
<dbReference type="CDD" id="cd00054">
    <property type="entry name" value="EGF_CA"/>
    <property type="match status" value="3"/>
</dbReference>
<keyword evidence="20" id="KW-0325">Glycoprotein</keyword>
<keyword evidence="7 23" id="KW-0245">EGF-like domain</keyword>
<feature type="transmembrane region" description="Helical" evidence="25">
    <location>
        <begin position="405"/>
        <end position="426"/>
    </location>
</feature>
<keyword evidence="21" id="KW-0539">Nucleus</keyword>
<keyword evidence="10" id="KW-0677">Repeat</keyword>
<evidence type="ECO:0000256" key="16">
    <source>
        <dbReference type="ARBA" id="ARBA00023136"/>
    </source>
</evidence>
<dbReference type="Pfam" id="PF00066">
    <property type="entry name" value="Notch"/>
    <property type="match status" value="3"/>
</dbReference>
<evidence type="ECO:0000256" key="3">
    <source>
        <dbReference type="ARBA" id="ARBA00004613"/>
    </source>
</evidence>
<feature type="region of interest" description="Disordered" evidence="24">
    <location>
        <begin position="820"/>
        <end position="848"/>
    </location>
</feature>
<feature type="domain" description="EGF-like" evidence="26">
    <location>
        <begin position="100"/>
        <end position="136"/>
    </location>
</feature>
<dbReference type="PRINTS" id="PR00010">
    <property type="entry name" value="EGFBLOOD"/>
</dbReference>
<dbReference type="SMART" id="SM00004">
    <property type="entry name" value="NL"/>
    <property type="match status" value="3"/>
</dbReference>
<dbReference type="GO" id="GO:0005509">
    <property type="term" value="F:calcium ion binding"/>
    <property type="evidence" value="ECO:0007669"/>
    <property type="project" value="InterPro"/>
</dbReference>
<dbReference type="GO" id="GO:0061629">
    <property type="term" value="F:RNA polymerase II-specific DNA-binding transcription factor binding"/>
    <property type="evidence" value="ECO:0007669"/>
    <property type="project" value="UniProtKB-ARBA"/>
</dbReference>
<dbReference type="PANTHER" id="PTHR24161:SF85">
    <property type="entry name" value="PALMITOYLTRANSFERASE HIP14"/>
    <property type="match status" value="1"/>
</dbReference>
<evidence type="ECO:0000256" key="17">
    <source>
        <dbReference type="ARBA" id="ARBA00023157"/>
    </source>
</evidence>
<evidence type="ECO:0000259" key="26">
    <source>
        <dbReference type="PROSITE" id="PS50026"/>
    </source>
</evidence>
<evidence type="ECO:0000256" key="12">
    <source>
        <dbReference type="ARBA" id="ARBA00022976"/>
    </source>
</evidence>
<dbReference type="Gene3D" id="3.30.70.3310">
    <property type="match status" value="1"/>
</dbReference>
<dbReference type="Gene3D" id="1.25.40.20">
    <property type="entry name" value="Ankyrin repeat-containing domain"/>
    <property type="match status" value="1"/>
</dbReference>
<dbReference type="SUPFAM" id="SSF90193">
    <property type="entry name" value="Notch domain"/>
    <property type="match status" value="3"/>
</dbReference>
<evidence type="ECO:0000256" key="24">
    <source>
        <dbReference type="SAM" id="MobiDB-lite"/>
    </source>
</evidence>
<evidence type="ECO:0000256" key="23">
    <source>
        <dbReference type="PROSITE-ProRule" id="PRU00076"/>
    </source>
</evidence>
<dbReference type="InterPro" id="IPR000152">
    <property type="entry name" value="EGF-type_Asp/Asn_hydroxyl_site"/>
</dbReference>
<dbReference type="PROSITE" id="PS50026">
    <property type="entry name" value="EGF_3"/>
    <property type="match status" value="2"/>
</dbReference>
<evidence type="ECO:0000256" key="10">
    <source>
        <dbReference type="ARBA" id="ARBA00022737"/>
    </source>
</evidence>
<dbReference type="GO" id="GO:0042063">
    <property type="term" value="P:gliogenesis"/>
    <property type="evidence" value="ECO:0007669"/>
    <property type="project" value="UniProtKB-ARBA"/>
</dbReference>
<dbReference type="PROSITE" id="PS00010">
    <property type="entry name" value="ASX_HYDROXYL"/>
    <property type="match status" value="2"/>
</dbReference>
<dbReference type="PROSITE" id="PS50297">
    <property type="entry name" value="ANK_REP_REGION"/>
    <property type="match status" value="2"/>
</dbReference>
<dbReference type="SMART" id="SM00179">
    <property type="entry name" value="EGF_CA"/>
    <property type="match status" value="3"/>
</dbReference>
<dbReference type="OrthoDB" id="283575at2759"/>
<protein>
    <submittedName>
        <fullName evidence="28">Notch domain protein</fullName>
    </submittedName>
</protein>
<evidence type="ECO:0000256" key="11">
    <source>
        <dbReference type="ARBA" id="ARBA00022782"/>
    </source>
</evidence>
<dbReference type="GO" id="GO:0001708">
    <property type="term" value="P:cell fate specification"/>
    <property type="evidence" value="ECO:0007669"/>
    <property type="project" value="UniProtKB-ARBA"/>
</dbReference>
<evidence type="ECO:0000256" key="14">
    <source>
        <dbReference type="ARBA" id="ARBA00023015"/>
    </source>
</evidence>
<dbReference type="SUPFAM" id="SSF57196">
    <property type="entry name" value="EGF/Laminin"/>
    <property type="match status" value="2"/>
</dbReference>
<keyword evidence="29" id="KW-1185">Reference proteome</keyword>
<dbReference type="Gene3D" id="2.10.25.10">
    <property type="entry name" value="Laminin"/>
    <property type="match status" value="3"/>
</dbReference>
<dbReference type="FunFam" id="3.30.300.320:FF:000001">
    <property type="entry name" value="Neurogenic locus notch 1"/>
    <property type="match status" value="1"/>
</dbReference>
<keyword evidence="18" id="KW-0010">Activator</keyword>
<dbReference type="SUPFAM" id="SSF48403">
    <property type="entry name" value="Ankyrin repeat"/>
    <property type="match status" value="1"/>
</dbReference>
<dbReference type="PANTHER" id="PTHR24161">
    <property type="entry name" value="ANK_REP_REGION DOMAIN-CONTAINING PROTEIN-RELATED"/>
    <property type="match status" value="1"/>
</dbReference>
<dbReference type="InterPro" id="IPR010660">
    <property type="entry name" value="Notch_NOD_dom"/>
</dbReference>
<dbReference type="SMART" id="SM00248">
    <property type="entry name" value="ANK"/>
    <property type="match status" value="6"/>
</dbReference>
<dbReference type="SMART" id="SM00181">
    <property type="entry name" value="EGF"/>
    <property type="match status" value="3"/>
</dbReference>
<dbReference type="InterPro" id="IPR002110">
    <property type="entry name" value="Ankyrin_rpt"/>
</dbReference>
<evidence type="ECO:0000259" key="27">
    <source>
        <dbReference type="PROSITE" id="PS50258"/>
    </source>
</evidence>
<dbReference type="GO" id="GO:0040024">
    <property type="term" value="P:dauer larval development"/>
    <property type="evidence" value="ECO:0007669"/>
    <property type="project" value="UniProtKB-ARBA"/>
</dbReference>
<dbReference type="InterPro" id="IPR035993">
    <property type="entry name" value="Notch-like_dom_sf"/>
</dbReference>
<feature type="disulfide bond" evidence="23">
    <location>
        <begin position="88"/>
        <end position="97"/>
    </location>
</feature>
<evidence type="ECO:0000256" key="5">
    <source>
        <dbReference type="ARBA" id="ARBA00022475"/>
    </source>
</evidence>
<feature type="domain" description="LNR" evidence="27">
    <location>
        <begin position="231"/>
        <end position="264"/>
    </location>
</feature>
<dbReference type="Pfam" id="PF06816">
    <property type="entry name" value="NOD"/>
    <property type="match status" value="1"/>
</dbReference>
<dbReference type="FunFam" id="2.10.25.10:FF:000045">
    <property type="entry name" value="Slit guidance ligand 2"/>
    <property type="match status" value="1"/>
</dbReference>
<dbReference type="SMART" id="SM01338">
    <property type="entry name" value="NOD"/>
    <property type="match status" value="1"/>
</dbReference>
<evidence type="ECO:0000256" key="25">
    <source>
        <dbReference type="SAM" id="Phobius"/>
    </source>
</evidence>
<keyword evidence="16 25" id="KW-0472">Membrane</keyword>
<comment type="subcellular location">
    <subcellularLocation>
        <location evidence="2">Cell membrane</location>
        <topology evidence="2">Single-pass type I membrane protein</topology>
    </subcellularLocation>
    <subcellularLocation>
        <location evidence="1">Nucleus</location>
    </subcellularLocation>
    <subcellularLocation>
        <location evidence="3">Secreted</location>
    </subcellularLocation>
</comment>
<accession>A0A0B1SUE7</accession>
<dbReference type="GO" id="GO:0005576">
    <property type="term" value="C:extracellular region"/>
    <property type="evidence" value="ECO:0007669"/>
    <property type="project" value="UniProtKB-SubCell"/>
</dbReference>
<evidence type="ECO:0000256" key="15">
    <source>
        <dbReference type="ARBA" id="ARBA00023043"/>
    </source>
</evidence>
<evidence type="ECO:0000256" key="22">
    <source>
        <dbReference type="PROSITE-ProRule" id="PRU00023"/>
    </source>
</evidence>
<dbReference type="InterPro" id="IPR000800">
    <property type="entry name" value="Notch_dom"/>
</dbReference>
<dbReference type="PROSITE" id="PS50258">
    <property type="entry name" value="LNR"/>
    <property type="match status" value="1"/>
</dbReference>
<keyword evidence="4" id="KW-0217">Developmental protein</keyword>
<evidence type="ECO:0000256" key="4">
    <source>
        <dbReference type="ARBA" id="ARBA00022473"/>
    </source>
</evidence>
<dbReference type="Pfam" id="PF13637">
    <property type="entry name" value="Ank_4"/>
    <property type="match status" value="1"/>
</dbReference>
<keyword evidence="15 22" id="KW-0040">ANK repeat</keyword>
<dbReference type="Proteomes" id="UP000053660">
    <property type="component" value="Unassembled WGS sequence"/>
</dbReference>
<keyword evidence="12" id="KW-0914">Notch signaling pathway</keyword>
<dbReference type="Pfam" id="PF12796">
    <property type="entry name" value="Ank_2"/>
    <property type="match status" value="1"/>
</dbReference>
<feature type="repeat" description="ANK" evidence="22">
    <location>
        <begin position="647"/>
        <end position="681"/>
    </location>
</feature>
<keyword evidence="5" id="KW-1003">Cell membrane</keyword>
<dbReference type="InterPro" id="IPR001881">
    <property type="entry name" value="EGF-like_Ca-bd_dom"/>
</dbReference>
<evidence type="ECO:0000256" key="2">
    <source>
        <dbReference type="ARBA" id="ARBA00004251"/>
    </source>
</evidence>
<proteinExistence type="predicted"/>
<evidence type="ECO:0000256" key="18">
    <source>
        <dbReference type="ARBA" id="ARBA00023159"/>
    </source>
</evidence>
<dbReference type="GO" id="GO:0007219">
    <property type="term" value="P:Notch signaling pathway"/>
    <property type="evidence" value="ECO:0007669"/>
    <property type="project" value="UniProtKB-KW"/>
</dbReference>
<feature type="disulfide bond" evidence="23">
    <location>
        <begin position="126"/>
        <end position="135"/>
    </location>
</feature>
<feature type="repeat" description="ANK" evidence="22">
    <location>
        <begin position="688"/>
        <end position="720"/>
    </location>
</feature>
<dbReference type="InterPro" id="IPR000742">
    <property type="entry name" value="EGF"/>
</dbReference>
<dbReference type="EMBL" id="KN559295">
    <property type="protein sequence ID" value="KHJ86830.1"/>
    <property type="molecule type" value="Genomic_DNA"/>
</dbReference>
<name>A0A0B1SUE7_OESDE</name>
<dbReference type="AlphaFoldDB" id="A0A0B1SUE7"/>
<keyword evidence="17 23" id="KW-1015">Disulfide bond</keyword>
<evidence type="ECO:0000256" key="13">
    <source>
        <dbReference type="ARBA" id="ARBA00022989"/>
    </source>
</evidence>
<dbReference type="GO" id="GO:0000902">
    <property type="term" value="P:cell morphogenesis"/>
    <property type="evidence" value="ECO:0007669"/>
    <property type="project" value="UniProtKB-ARBA"/>
</dbReference>
<dbReference type="PROSITE" id="PS00022">
    <property type="entry name" value="EGF_1"/>
    <property type="match status" value="3"/>
</dbReference>
<feature type="repeat" description="ANK" evidence="22">
    <location>
        <begin position="578"/>
        <end position="610"/>
    </location>
</feature>
<evidence type="ECO:0000313" key="28">
    <source>
        <dbReference type="EMBL" id="KHJ86830.1"/>
    </source>
</evidence>
<evidence type="ECO:0000313" key="29">
    <source>
        <dbReference type="Proteomes" id="UP000053660"/>
    </source>
</evidence>
<evidence type="ECO:0000256" key="21">
    <source>
        <dbReference type="ARBA" id="ARBA00023242"/>
    </source>
</evidence>
<feature type="compositionally biased region" description="Polar residues" evidence="24">
    <location>
        <begin position="825"/>
        <end position="848"/>
    </location>
</feature>
<keyword evidence="6" id="KW-0964">Secreted</keyword>
<evidence type="ECO:0000256" key="1">
    <source>
        <dbReference type="ARBA" id="ARBA00004123"/>
    </source>
</evidence>
<keyword evidence="11" id="KW-0221">Differentiation</keyword>
<comment type="caution">
    <text evidence="23">Lacks conserved residue(s) required for the propagation of feature annotation.</text>
</comment>
<dbReference type="PROSITE" id="PS50088">
    <property type="entry name" value="ANK_REPEAT"/>
    <property type="match status" value="3"/>
</dbReference>
<keyword evidence="8 25" id="KW-0812">Transmembrane</keyword>
<dbReference type="InterPro" id="IPR011656">
    <property type="entry name" value="Notch_NODP_dom"/>
</dbReference>
<evidence type="ECO:0000256" key="9">
    <source>
        <dbReference type="ARBA" id="ARBA00022729"/>
    </source>
</evidence>
<evidence type="ECO:0000256" key="8">
    <source>
        <dbReference type="ARBA" id="ARBA00022692"/>
    </source>
</evidence>
<dbReference type="GO" id="GO:0090575">
    <property type="term" value="C:RNA polymerase II transcription regulator complex"/>
    <property type="evidence" value="ECO:0007669"/>
    <property type="project" value="UniProtKB-ARBA"/>
</dbReference>
<evidence type="ECO:0000256" key="20">
    <source>
        <dbReference type="ARBA" id="ARBA00023180"/>
    </source>
</evidence>
<dbReference type="Pfam" id="PF00008">
    <property type="entry name" value="EGF"/>
    <property type="match status" value="3"/>
</dbReference>
<keyword evidence="9" id="KW-0732">Signal</keyword>
<reference evidence="28 29" key="1">
    <citation type="submission" date="2014-03" db="EMBL/GenBank/DDBJ databases">
        <title>Draft genome of the hookworm Oesophagostomum dentatum.</title>
        <authorList>
            <person name="Mitreva M."/>
        </authorList>
    </citation>
    <scope>NUCLEOTIDE SEQUENCE [LARGE SCALE GENOMIC DNA]</scope>
    <source>
        <strain evidence="28 29">OD-Hann</strain>
    </source>
</reference>
<dbReference type="GO" id="GO:0048666">
    <property type="term" value="P:neuron development"/>
    <property type="evidence" value="ECO:0007669"/>
    <property type="project" value="UniProtKB-ARBA"/>
</dbReference>
<dbReference type="InterPro" id="IPR036770">
    <property type="entry name" value="Ankyrin_rpt-contain_sf"/>
</dbReference>
<dbReference type="FunFam" id="2.10.25.10:FF:000230">
    <property type="entry name" value="Delta-like protein"/>
    <property type="match status" value="1"/>
</dbReference>
<sequence length="972" mass="106742">MIVRLQGTSFRCECRKDHVGETCNIWRSSLVNCDVDGPLKCFNGGVCNTTKNSFTCVCPPNFTDECEEAPCQNGGTCVNRAGSYFCMCPPGFKGTACEEAVETCSSDKCKNGGTCLNAVDGYVCLCPLGFTGQQCERLKDGLVWKDKEITRKDINKCAACAKKLGNGHCDVECDLPECNYDGGDCLFKNPFHACPNVTFCTLAFHNGICNEICDNELCLFDGFDCVKTPICPPAMSAYCKAHKGDGICDEACNQEGCDFDGGDCKGISTKILSGELSIVVLTDPSYFVSNIPRFLHSLNKILRARVRIKRDQSGAMIFMWHNGKMGDRVRLEQLDLTSHSARDDKRGVVVFIEVDVSGCVKECFTDVEVVASFIDAAKEKLTGMNMSIYSVDAKKPSGFRKGLDITLIVLLACIVLMITIAIVFMIHQKPNRKRKVIENAPVWMPPTEQEVGKVNHHNANNWQQRVMLESAKRRRIDSSDVKLLEERLTPDGATVSRVFAKPKAKKVEPVPSRLHIEAASTDPITIPIAAEDVNRRGPNGRTPVMELVRNTKKTEEQVLEDLTRLRSAGADLDLWDDSGDTALHMAVSSGRVGLVKKLLQLGASPVVRDQKNSTCLHLAARMCALDMVKVLLENEDMKTEVDAVDDDSRTALMLVAMHDRVDTRIAELLCRAGANVNYDGDNNLSTWTGRTALHFAAKYDNTKMVAFLLAQGANKDYQDHEATASEGHEGPVKELINVGASVMLRNDKNFLKFAFLQSQTPYDTALVNNREAVAALLASGDNLRVQLYSNNGEIFASSTPPGFKCAKLLMARHTRSVRVAAMQASRASPRSTQSTPTRPSYNAQSPYSNLTTPHSVVATYLSPQFSTTTPGSMHASYASSGDVQPLMYSVPQPITEMQRTTVHSPHRDNGYAYYAQAEKSVSVHSAYIDSGFGTFSDSSVYENSAPWRSNGAIHENGLSPHHQRQCLEGFMV</sequence>
<dbReference type="PRINTS" id="PR01452">
    <property type="entry name" value="LNOTCHREPEAT"/>
</dbReference>
<keyword evidence="13 25" id="KW-1133">Transmembrane helix</keyword>
<evidence type="ECO:0000256" key="19">
    <source>
        <dbReference type="ARBA" id="ARBA00023163"/>
    </source>
</evidence>
<organism evidence="28 29">
    <name type="scientific">Oesophagostomum dentatum</name>
    <name type="common">Nodular worm</name>
    <dbReference type="NCBI Taxonomy" id="61180"/>
    <lineage>
        <taxon>Eukaryota</taxon>
        <taxon>Metazoa</taxon>
        <taxon>Ecdysozoa</taxon>
        <taxon>Nematoda</taxon>
        <taxon>Chromadorea</taxon>
        <taxon>Rhabditida</taxon>
        <taxon>Rhabditina</taxon>
        <taxon>Rhabditomorpha</taxon>
        <taxon>Strongyloidea</taxon>
        <taxon>Strongylidae</taxon>
        <taxon>Oesophagostomum</taxon>
    </lineage>
</organism>
<dbReference type="Gene3D" id="3.30.300.320">
    <property type="match status" value="1"/>
</dbReference>
<dbReference type="Pfam" id="PF07684">
    <property type="entry name" value="NODP"/>
    <property type="match status" value="1"/>
</dbReference>
<feature type="domain" description="EGF-like" evidence="26">
    <location>
        <begin position="62"/>
        <end position="98"/>
    </location>
</feature>
<dbReference type="PROSITE" id="PS01186">
    <property type="entry name" value="EGF_2"/>
    <property type="match status" value="2"/>
</dbReference>
<dbReference type="GO" id="GO:0005886">
    <property type="term" value="C:plasma membrane"/>
    <property type="evidence" value="ECO:0007669"/>
    <property type="project" value="UniProtKB-SubCell"/>
</dbReference>
<keyword evidence="14" id="KW-0805">Transcription regulation</keyword>